<dbReference type="AlphaFoldDB" id="A0ABD3XIT9"/>
<feature type="non-terminal residue" evidence="1">
    <location>
        <position position="1"/>
    </location>
</feature>
<sequence length="66" mass="7725">CQMIHLAIEPLCCQEVEMIEKKKGDLTCITLHESLIANCLNRYILEVSLFEYLYYHGNLDDNEPIH</sequence>
<accession>A0ABD3XIT9</accession>
<keyword evidence="2" id="KW-1185">Reference proteome</keyword>
<evidence type="ECO:0000313" key="2">
    <source>
        <dbReference type="Proteomes" id="UP001634394"/>
    </source>
</evidence>
<reference evidence="1 2" key="1">
    <citation type="submission" date="2024-11" db="EMBL/GenBank/DDBJ databases">
        <title>Chromosome-level genome assembly of the freshwater bivalve Anodonta woodiana.</title>
        <authorList>
            <person name="Chen X."/>
        </authorList>
    </citation>
    <scope>NUCLEOTIDE SEQUENCE [LARGE SCALE GENOMIC DNA]</scope>
    <source>
        <strain evidence="1">MN2024</strain>
        <tissue evidence="1">Gills</tissue>
    </source>
</reference>
<name>A0ABD3XIT9_SINWO</name>
<dbReference type="EMBL" id="JBJQND010000002">
    <property type="protein sequence ID" value="KAL3886176.1"/>
    <property type="molecule type" value="Genomic_DNA"/>
</dbReference>
<proteinExistence type="predicted"/>
<feature type="non-terminal residue" evidence="1">
    <location>
        <position position="66"/>
    </location>
</feature>
<protein>
    <submittedName>
        <fullName evidence="1">Uncharacterized protein</fullName>
    </submittedName>
</protein>
<organism evidence="1 2">
    <name type="scientific">Sinanodonta woodiana</name>
    <name type="common">Chinese pond mussel</name>
    <name type="synonym">Anodonta woodiana</name>
    <dbReference type="NCBI Taxonomy" id="1069815"/>
    <lineage>
        <taxon>Eukaryota</taxon>
        <taxon>Metazoa</taxon>
        <taxon>Spiralia</taxon>
        <taxon>Lophotrochozoa</taxon>
        <taxon>Mollusca</taxon>
        <taxon>Bivalvia</taxon>
        <taxon>Autobranchia</taxon>
        <taxon>Heteroconchia</taxon>
        <taxon>Palaeoheterodonta</taxon>
        <taxon>Unionida</taxon>
        <taxon>Unionoidea</taxon>
        <taxon>Unionidae</taxon>
        <taxon>Unioninae</taxon>
        <taxon>Sinanodonta</taxon>
    </lineage>
</organism>
<gene>
    <name evidence="1" type="ORF">ACJMK2_026185</name>
</gene>
<evidence type="ECO:0000313" key="1">
    <source>
        <dbReference type="EMBL" id="KAL3886176.1"/>
    </source>
</evidence>
<comment type="caution">
    <text evidence="1">The sequence shown here is derived from an EMBL/GenBank/DDBJ whole genome shotgun (WGS) entry which is preliminary data.</text>
</comment>
<dbReference type="Proteomes" id="UP001634394">
    <property type="component" value="Unassembled WGS sequence"/>
</dbReference>